<dbReference type="OrthoDB" id="40021at2759"/>
<dbReference type="CDD" id="cd02174">
    <property type="entry name" value="CCT"/>
    <property type="match status" value="1"/>
</dbReference>
<evidence type="ECO:0000259" key="13">
    <source>
        <dbReference type="Pfam" id="PF01467"/>
    </source>
</evidence>
<comment type="similarity">
    <text evidence="2">Belongs to the cytidylyltransferase family.</text>
</comment>
<evidence type="ECO:0000256" key="12">
    <source>
        <dbReference type="SAM" id="MobiDB-lite"/>
    </source>
</evidence>
<evidence type="ECO:0000256" key="1">
    <source>
        <dbReference type="ARBA" id="ARBA00005189"/>
    </source>
</evidence>
<keyword evidence="3" id="KW-0444">Lipid biosynthesis</keyword>
<name>A0A6A5XZG6_9PLEO</name>
<dbReference type="SUPFAM" id="SSF52374">
    <property type="entry name" value="Nucleotidylyl transferase"/>
    <property type="match status" value="2"/>
</dbReference>
<evidence type="ECO:0000256" key="9">
    <source>
        <dbReference type="ARBA" id="ARBA00024191"/>
    </source>
</evidence>
<protein>
    <recommendedName>
        <fullName evidence="10">ethanolamine-phosphate cytidylyltransferase</fullName>
        <ecNumber evidence="10">2.7.7.14</ecNumber>
    </recommendedName>
    <alternativeName>
        <fullName evidence="11">CTP:phosphoethanolamine cytidylyltransferase</fullName>
    </alternativeName>
</protein>
<dbReference type="GO" id="GO:0006646">
    <property type="term" value="P:phosphatidylethanolamine biosynthetic process"/>
    <property type="evidence" value="ECO:0007669"/>
    <property type="project" value="UniProtKB-UniPathway"/>
</dbReference>
<evidence type="ECO:0000256" key="4">
    <source>
        <dbReference type="ARBA" id="ARBA00022679"/>
    </source>
</evidence>
<dbReference type="EMBL" id="ML978068">
    <property type="protein sequence ID" value="KAF2018111.1"/>
    <property type="molecule type" value="Genomic_DNA"/>
</dbReference>
<evidence type="ECO:0000256" key="8">
    <source>
        <dbReference type="ARBA" id="ARBA00023264"/>
    </source>
</evidence>
<evidence type="ECO:0000256" key="6">
    <source>
        <dbReference type="ARBA" id="ARBA00023098"/>
    </source>
</evidence>
<dbReference type="PANTHER" id="PTHR45780">
    <property type="entry name" value="ETHANOLAMINE-PHOSPHATE CYTIDYLYLTRANSFERASE"/>
    <property type="match status" value="1"/>
</dbReference>
<organism evidence="14 15">
    <name type="scientific">Aaosphaeria arxii CBS 175.79</name>
    <dbReference type="NCBI Taxonomy" id="1450172"/>
    <lineage>
        <taxon>Eukaryota</taxon>
        <taxon>Fungi</taxon>
        <taxon>Dikarya</taxon>
        <taxon>Ascomycota</taxon>
        <taxon>Pezizomycotina</taxon>
        <taxon>Dothideomycetes</taxon>
        <taxon>Pleosporomycetidae</taxon>
        <taxon>Pleosporales</taxon>
        <taxon>Pleosporales incertae sedis</taxon>
        <taxon>Aaosphaeria</taxon>
    </lineage>
</organism>
<gene>
    <name evidence="14" type="ORF">BU24DRAFT_421113</name>
</gene>
<evidence type="ECO:0000256" key="7">
    <source>
        <dbReference type="ARBA" id="ARBA00023209"/>
    </source>
</evidence>
<feature type="region of interest" description="Disordered" evidence="12">
    <location>
        <begin position="459"/>
        <end position="496"/>
    </location>
</feature>
<dbReference type="Gene3D" id="3.40.50.620">
    <property type="entry name" value="HUPs"/>
    <property type="match status" value="2"/>
</dbReference>
<feature type="compositionally biased region" description="Low complexity" evidence="12">
    <location>
        <begin position="230"/>
        <end position="241"/>
    </location>
</feature>
<evidence type="ECO:0000313" key="15">
    <source>
        <dbReference type="Proteomes" id="UP000799778"/>
    </source>
</evidence>
<dbReference type="GO" id="GO:0005737">
    <property type="term" value="C:cytoplasm"/>
    <property type="evidence" value="ECO:0007669"/>
    <property type="project" value="TreeGrafter"/>
</dbReference>
<feature type="region of interest" description="Disordered" evidence="12">
    <location>
        <begin position="227"/>
        <end position="267"/>
    </location>
</feature>
<evidence type="ECO:0000256" key="3">
    <source>
        <dbReference type="ARBA" id="ARBA00022516"/>
    </source>
</evidence>
<keyword evidence="8" id="KW-1208">Phospholipid metabolism</keyword>
<evidence type="ECO:0000313" key="14">
    <source>
        <dbReference type="EMBL" id="KAF2018111.1"/>
    </source>
</evidence>
<dbReference type="UniPathway" id="UPA00558">
    <property type="reaction ID" value="UER00742"/>
</dbReference>
<dbReference type="InterPro" id="IPR044608">
    <property type="entry name" value="Ect1/PCYT2"/>
</dbReference>
<dbReference type="Pfam" id="PF01467">
    <property type="entry name" value="CTP_transf_like"/>
    <property type="match status" value="1"/>
</dbReference>
<comment type="pathway">
    <text evidence="9">Phospholipid metabolism; phosphatidylethanolamine biosynthesis; phosphatidylethanolamine from ethanolamine: step 2/3.</text>
</comment>
<sequence length="496" mass="55953">MIRRQSAKGEWLPQSGQWPVGPQDDVPVSSERIWIDGCFDFSHHGHAGAMLQARQLGNELLVGVHSDEAILENKGPTVMRLDERIMAVEACRWATRAIPKAPYVTSLPWITHYGCRYVVHGDDITSDSSGQDCYRFVKQAGRFKVVKRTPGISTTDLVGRMLLCTKNHFIQSLDRALAGEEGPGGEEERKATGQAMLQRIKDYATDSTGLAPGCDVWYWHASRPAKLRRTTQSSTSAPTPTGERRPSAGERHQSHSHHHHSVKEEKGKFARLVEGKGVKPGQSVVYVDGGWDLFSSGHIEFLRHVVQTEEKAAEERGWYSEEAKNQRIEQTGSDYSPAFVVAGIHDDEVVNYWKGINYPIMNIFERGLCVLQCKYIDAVVYGAPFSLSKAFLLTLPYGTPSAVYHGITSFMPLTYDPYSVAKALKIYREIENHDFQNVNAGEIVERIMKGRAAYEERQRIKGEKGMTEEAEKRRQELEKEAERERRRREVEGQFGI</sequence>
<dbReference type="GeneID" id="54285045"/>
<dbReference type="InterPro" id="IPR041723">
    <property type="entry name" value="CCT"/>
</dbReference>
<feature type="compositionally biased region" description="Basic and acidic residues" evidence="12">
    <location>
        <begin position="242"/>
        <end position="253"/>
    </location>
</feature>
<feature type="region of interest" description="Disordered" evidence="12">
    <location>
        <begin position="1"/>
        <end position="23"/>
    </location>
</feature>
<keyword evidence="7" id="KW-0594">Phospholipid biosynthesis</keyword>
<keyword evidence="6" id="KW-0443">Lipid metabolism</keyword>
<evidence type="ECO:0000256" key="5">
    <source>
        <dbReference type="ARBA" id="ARBA00022695"/>
    </source>
</evidence>
<dbReference type="InterPro" id="IPR014729">
    <property type="entry name" value="Rossmann-like_a/b/a_fold"/>
</dbReference>
<proteinExistence type="inferred from homology"/>
<dbReference type="AlphaFoldDB" id="A0A6A5XZG6"/>
<dbReference type="InterPro" id="IPR004821">
    <property type="entry name" value="Cyt_trans-like"/>
</dbReference>
<keyword evidence="5" id="KW-0548">Nucleotidyltransferase</keyword>
<dbReference type="EC" id="2.7.7.14" evidence="10"/>
<feature type="domain" description="Cytidyltransferase-like" evidence="13">
    <location>
        <begin position="35"/>
        <end position="158"/>
    </location>
</feature>
<dbReference type="PANTHER" id="PTHR45780:SF2">
    <property type="entry name" value="ETHANOLAMINE-PHOSPHATE CYTIDYLYLTRANSFERASE"/>
    <property type="match status" value="1"/>
</dbReference>
<evidence type="ECO:0000256" key="2">
    <source>
        <dbReference type="ARBA" id="ARBA00010101"/>
    </source>
</evidence>
<comment type="pathway">
    <text evidence="1">Lipid metabolism.</text>
</comment>
<evidence type="ECO:0000256" key="11">
    <source>
        <dbReference type="ARBA" id="ARBA00031473"/>
    </source>
</evidence>
<dbReference type="NCBIfam" id="TIGR00125">
    <property type="entry name" value="cyt_tran_rel"/>
    <property type="match status" value="1"/>
</dbReference>
<keyword evidence="4" id="KW-0808">Transferase</keyword>
<dbReference type="Proteomes" id="UP000799778">
    <property type="component" value="Unassembled WGS sequence"/>
</dbReference>
<reference evidence="14" key="1">
    <citation type="journal article" date="2020" name="Stud. Mycol.">
        <title>101 Dothideomycetes genomes: a test case for predicting lifestyles and emergence of pathogens.</title>
        <authorList>
            <person name="Haridas S."/>
            <person name="Albert R."/>
            <person name="Binder M."/>
            <person name="Bloem J."/>
            <person name="Labutti K."/>
            <person name="Salamov A."/>
            <person name="Andreopoulos B."/>
            <person name="Baker S."/>
            <person name="Barry K."/>
            <person name="Bills G."/>
            <person name="Bluhm B."/>
            <person name="Cannon C."/>
            <person name="Castanera R."/>
            <person name="Culley D."/>
            <person name="Daum C."/>
            <person name="Ezra D."/>
            <person name="Gonzalez J."/>
            <person name="Henrissat B."/>
            <person name="Kuo A."/>
            <person name="Liang C."/>
            <person name="Lipzen A."/>
            <person name="Lutzoni F."/>
            <person name="Magnuson J."/>
            <person name="Mondo S."/>
            <person name="Nolan M."/>
            <person name="Ohm R."/>
            <person name="Pangilinan J."/>
            <person name="Park H.-J."/>
            <person name="Ramirez L."/>
            <person name="Alfaro M."/>
            <person name="Sun H."/>
            <person name="Tritt A."/>
            <person name="Yoshinaga Y."/>
            <person name="Zwiers L.-H."/>
            <person name="Turgeon B."/>
            <person name="Goodwin S."/>
            <person name="Spatafora J."/>
            <person name="Crous P."/>
            <person name="Grigoriev I."/>
        </authorList>
    </citation>
    <scope>NUCLEOTIDE SEQUENCE</scope>
    <source>
        <strain evidence="14">CBS 175.79</strain>
    </source>
</reference>
<dbReference type="GO" id="GO:0004306">
    <property type="term" value="F:ethanolamine-phosphate cytidylyltransferase activity"/>
    <property type="evidence" value="ECO:0007669"/>
    <property type="project" value="UniProtKB-EC"/>
</dbReference>
<evidence type="ECO:0000256" key="10">
    <source>
        <dbReference type="ARBA" id="ARBA00024221"/>
    </source>
</evidence>
<accession>A0A6A5XZG6</accession>
<keyword evidence="15" id="KW-1185">Reference proteome</keyword>
<dbReference type="RefSeq" id="XP_033386450.1">
    <property type="nucleotide sequence ID" value="XM_033527648.1"/>
</dbReference>